<sequence length="353" mass="35132">MTVSAVNDAPELTLPSTPLAAEEETALLIESIRVKDVDAGESPTGVIEVRLSVKDGAVALPLGSPTTGITVTGAGSETMTLEGTLDAINGLLTAGVTYTGDTNFSGSDLLTVTVNDNGNTGSGGAKTDTESVAINVAPKPDIPTLTLSTAQTAAVGGSISAVIPLLGLAAALTDPSETLSVEIRSIPSSLTFVDADGVAIGTGPVAGTLTLTAAELAQLHVMGTSPSTTTVSVVAVSTTTLNEDAESPSISLSINVQDPAQQAIQAQDTSVENIVVSGDEGATLEGGAGDDSLIGGLGADILIGGSGNDELYGGKEGADAVKDSFVWVTADLGTVGSPAVDTVQDFELSMFWT</sequence>
<dbReference type="Gene3D" id="2.150.10.10">
    <property type="entry name" value="Serralysin-like metalloprotease, C-terminal"/>
    <property type="match status" value="1"/>
</dbReference>
<dbReference type="SUPFAM" id="SSF51120">
    <property type="entry name" value="beta-Roll"/>
    <property type="match status" value="1"/>
</dbReference>
<dbReference type="PROSITE" id="PS00330">
    <property type="entry name" value="HEMOLYSIN_CALCIUM"/>
    <property type="match status" value="1"/>
</dbReference>
<dbReference type="RefSeq" id="WP_244556566.1">
    <property type="nucleotide sequence ID" value="NZ_FUXU01000025.1"/>
</dbReference>
<dbReference type="Proteomes" id="UP000190162">
    <property type="component" value="Unassembled WGS sequence"/>
</dbReference>
<dbReference type="EMBL" id="FUXU01000025">
    <property type="protein sequence ID" value="SKA55084.1"/>
    <property type="molecule type" value="Genomic_DNA"/>
</dbReference>
<dbReference type="InterPro" id="IPR018511">
    <property type="entry name" value="Hemolysin-typ_Ca-bd_CS"/>
</dbReference>
<name>A0A1T4UQT7_9GAMM</name>
<dbReference type="AlphaFoldDB" id="A0A1T4UQT7"/>
<dbReference type="GO" id="GO:0005509">
    <property type="term" value="F:calcium ion binding"/>
    <property type="evidence" value="ECO:0007669"/>
    <property type="project" value="InterPro"/>
</dbReference>
<accession>A0A1T4UQT7</accession>
<keyword evidence="1" id="KW-0106">Calcium</keyword>
<evidence type="ECO:0000313" key="3">
    <source>
        <dbReference type="Proteomes" id="UP000190162"/>
    </source>
</evidence>
<organism evidence="2 3">
    <name type="scientific">Enterovibrio nigricans DSM 22720</name>
    <dbReference type="NCBI Taxonomy" id="1121868"/>
    <lineage>
        <taxon>Bacteria</taxon>
        <taxon>Pseudomonadati</taxon>
        <taxon>Pseudomonadota</taxon>
        <taxon>Gammaproteobacteria</taxon>
        <taxon>Vibrionales</taxon>
        <taxon>Vibrionaceae</taxon>
        <taxon>Enterovibrio</taxon>
    </lineage>
</organism>
<keyword evidence="3" id="KW-1185">Reference proteome</keyword>
<dbReference type="InterPro" id="IPR011049">
    <property type="entry name" value="Serralysin-like_metalloprot_C"/>
</dbReference>
<evidence type="ECO:0000313" key="2">
    <source>
        <dbReference type="EMBL" id="SKA55084.1"/>
    </source>
</evidence>
<proteinExistence type="predicted"/>
<dbReference type="Pfam" id="PF00353">
    <property type="entry name" value="HemolysinCabind"/>
    <property type="match status" value="1"/>
</dbReference>
<dbReference type="InterPro" id="IPR001343">
    <property type="entry name" value="Hemolysn_Ca-bd"/>
</dbReference>
<gene>
    <name evidence="2" type="ORF">SAMN02745132_02268</name>
</gene>
<evidence type="ECO:0000256" key="1">
    <source>
        <dbReference type="ARBA" id="ARBA00022837"/>
    </source>
</evidence>
<evidence type="ECO:0008006" key="4">
    <source>
        <dbReference type="Google" id="ProtNLM"/>
    </source>
</evidence>
<reference evidence="3" key="1">
    <citation type="submission" date="2017-02" db="EMBL/GenBank/DDBJ databases">
        <authorList>
            <person name="Varghese N."/>
            <person name="Submissions S."/>
        </authorList>
    </citation>
    <scope>NUCLEOTIDE SEQUENCE [LARGE SCALE GENOMIC DNA]</scope>
    <source>
        <strain evidence="3">DSM 22720</strain>
    </source>
</reference>
<protein>
    <recommendedName>
        <fullName evidence="4">Hemolysin-type calcium-binding repeat-containing protein</fullName>
    </recommendedName>
</protein>
<dbReference type="PRINTS" id="PR00313">
    <property type="entry name" value="CABNDNGRPT"/>
</dbReference>